<dbReference type="GeneID" id="94334896"/>
<evidence type="ECO:0000256" key="1">
    <source>
        <dbReference type="SAM" id="MobiDB-lite"/>
    </source>
</evidence>
<reference evidence="2" key="1">
    <citation type="journal article" date="2023" name="Nat. Microbiol.">
        <title>Babesia duncani multi-omics identifies virulence factors and drug targets.</title>
        <authorList>
            <person name="Singh P."/>
            <person name="Lonardi S."/>
            <person name="Liang Q."/>
            <person name="Vydyam P."/>
            <person name="Khabirova E."/>
            <person name="Fang T."/>
            <person name="Gihaz S."/>
            <person name="Thekkiniath J."/>
            <person name="Munshi M."/>
            <person name="Abel S."/>
            <person name="Ciampossin L."/>
            <person name="Batugedara G."/>
            <person name="Gupta M."/>
            <person name="Lu X.M."/>
            <person name="Lenz T."/>
            <person name="Chakravarty S."/>
            <person name="Cornillot E."/>
            <person name="Hu Y."/>
            <person name="Ma W."/>
            <person name="Gonzalez L.M."/>
            <person name="Sanchez S."/>
            <person name="Estrada K."/>
            <person name="Sanchez-Flores A."/>
            <person name="Montero E."/>
            <person name="Harb O.S."/>
            <person name="Le Roch K.G."/>
            <person name="Mamoun C.B."/>
        </authorList>
    </citation>
    <scope>NUCLEOTIDE SEQUENCE</scope>
    <source>
        <strain evidence="2">WA1</strain>
    </source>
</reference>
<keyword evidence="3" id="KW-1185">Reference proteome</keyword>
<feature type="compositionally biased region" description="Basic and acidic residues" evidence="1">
    <location>
        <begin position="60"/>
        <end position="76"/>
    </location>
</feature>
<protein>
    <submittedName>
        <fullName evidence="2">Uncharacterized protein</fullName>
    </submittedName>
</protein>
<sequence>MTPPPPQHNKNRLQADLYGAGGPKRVPTQPPIQQRSVPGNVPNPATIKAQPRPGMPPTDSLKRPREGDVAGQDPKRQRTGNFLFKGITTVLEGVVNGALLVVKFNKAICTGTFGIVKKTFSVFKIF</sequence>
<proteinExistence type="predicted"/>
<comment type="caution">
    <text evidence="2">The sequence shown here is derived from an EMBL/GenBank/DDBJ whole genome shotgun (WGS) entry which is preliminary data.</text>
</comment>
<name>A0AAD9PMG3_9APIC</name>
<dbReference type="RefSeq" id="XP_067804438.1">
    <property type="nucleotide sequence ID" value="XM_067945647.1"/>
</dbReference>
<dbReference type="AlphaFoldDB" id="A0AAD9PMG3"/>
<dbReference type="EMBL" id="JALLKP010000001">
    <property type="protein sequence ID" value="KAK2197596.1"/>
    <property type="molecule type" value="Genomic_DNA"/>
</dbReference>
<evidence type="ECO:0000313" key="2">
    <source>
        <dbReference type="EMBL" id="KAK2197596.1"/>
    </source>
</evidence>
<dbReference type="KEGG" id="bdw:94334896"/>
<feature type="region of interest" description="Disordered" evidence="1">
    <location>
        <begin position="1"/>
        <end position="80"/>
    </location>
</feature>
<accession>A0AAD9PMG3</accession>
<dbReference type="Proteomes" id="UP001214638">
    <property type="component" value="Unassembled WGS sequence"/>
</dbReference>
<evidence type="ECO:0000313" key="3">
    <source>
        <dbReference type="Proteomes" id="UP001214638"/>
    </source>
</evidence>
<organism evidence="2 3">
    <name type="scientific">Babesia duncani</name>
    <dbReference type="NCBI Taxonomy" id="323732"/>
    <lineage>
        <taxon>Eukaryota</taxon>
        <taxon>Sar</taxon>
        <taxon>Alveolata</taxon>
        <taxon>Apicomplexa</taxon>
        <taxon>Aconoidasida</taxon>
        <taxon>Piroplasmida</taxon>
        <taxon>Babesiidae</taxon>
        <taxon>Babesia</taxon>
    </lineage>
</organism>
<gene>
    <name evidence="2" type="ORF">BdWA1_000598</name>
</gene>